<reference evidence="7" key="1">
    <citation type="submission" date="2017-01" db="EMBL/GenBank/DDBJ databases">
        <authorList>
            <person name="Varghese N."/>
            <person name="Submissions S."/>
        </authorList>
    </citation>
    <scope>NUCLEOTIDE SEQUENCE [LARGE SCALE GENOMIC DNA]</scope>
    <source>
        <strain evidence="7">ATCC 12950</strain>
    </source>
</reference>
<evidence type="ECO:0008006" key="8">
    <source>
        <dbReference type="Google" id="ProtNLM"/>
    </source>
</evidence>
<evidence type="ECO:0000313" key="6">
    <source>
        <dbReference type="EMBL" id="SIQ44489.1"/>
    </source>
</evidence>
<keyword evidence="4" id="KW-0472">Membrane</keyword>
<evidence type="ECO:0000256" key="4">
    <source>
        <dbReference type="ARBA" id="ARBA00023136"/>
    </source>
</evidence>
<sequence length="235" mass="25240">MGIHMEMTRRTLAVLLLLAAVLVASCGTLTGSPPDRAQPGDAASRGTPCEGTGDDFPGDVKLARCLTEWFWSQRFQESGGAYRPITRFVAYRGADGPDCGGQAAVPENAFYCPYGHFIAYDAVWLKAMYDQMGDGAVYVVIPHELGHAVQAQLVEDFGFNVQRELQADCYAGAALSGLIRVGALNAEQGDEEELLTNLQAAGDPTDVWWAPDAHGTPQQRQGHFAHGYTEGVGTC</sequence>
<evidence type="ECO:0000256" key="1">
    <source>
        <dbReference type="ARBA" id="ARBA00004167"/>
    </source>
</evidence>
<organism evidence="6 7">
    <name type="scientific">Microbispora rosea</name>
    <dbReference type="NCBI Taxonomy" id="58117"/>
    <lineage>
        <taxon>Bacteria</taxon>
        <taxon>Bacillati</taxon>
        <taxon>Actinomycetota</taxon>
        <taxon>Actinomycetes</taxon>
        <taxon>Streptosporangiales</taxon>
        <taxon>Streptosporangiaceae</taxon>
        <taxon>Microbispora</taxon>
    </lineage>
</organism>
<gene>
    <name evidence="6" type="ORF">SAMN05421833_102113</name>
</gene>
<dbReference type="PANTHER" id="PTHR30168:SF0">
    <property type="entry name" value="INNER MEMBRANE PROTEIN"/>
    <property type="match status" value="1"/>
</dbReference>
<evidence type="ECO:0000256" key="3">
    <source>
        <dbReference type="ARBA" id="ARBA00022989"/>
    </source>
</evidence>
<dbReference type="EMBL" id="FTNI01000002">
    <property type="protein sequence ID" value="SIQ44489.1"/>
    <property type="molecule type" value="Genomic_DNA"/>
</dbReference>
<keyword evidence="3" id="KW-1133">Transmembrane helix</keyword>
<evidence type="ECO:0000256" key="2">
    <source>
        <dbReference type="ARBA" id="ARBA00022692"/>
    </source>
</evidence>
<comment type="subcellular location">
    <subcellularLocation>
        <location evidence="1">Membrane</location>
        <topology evidence="1">Single-pass membrane protein</topology>
    </subcellularLocation>
</comment>
<dbReference type="Pfam" id="PF04228">
    <property type="entry name" value="Zn_peptidase"/>
    <property type="match status" value="1"/>
</dbReference>
<proteinExistence type="predicted"/>
<dbReference type="InterPro" id="IPR007343">
    <property type="entry name" value="Uncharacterised_pept_Zn_put"/>
</dbReference>
<keyword evidence="2" id="KW-0812">Transmembrane</keyword>
<protein>
    <recommendedName>
        <fullName evidence="8">Neutral zinc metallopeptidase</fullName>
    </recommendedName>
</protein>
<evidence type="ECO:0000256" key="5">
    <source>
        <dbReference type="SAM" id="MobiDB-lite"/>
    </source>
</evidence>
<dbReference type="AlphaFoldDB" id="A0A1N6STR7"/>
<dbReference type="STRING" id="58117.SAMN05421833_102113"/>
<dbReference type="Proteomes" id="UP000186096">
    <property type="component" value="Unassembled WGS sequence"/>
</dbReference>
<keyword evidence="7" id="KW-1185">Reference proteome</keyword>
<dbReference type="PANTHER" id="PTHR30168">
    <property type="entry name" value="PUTATIVE MEMBRANE PROTEIN YPFJ"/>
    <property type="match status" value="1"/>
</dbReference>
<dbReference type="GO" id="GO:0016020">
    <property type="term" value="C:membrane"/>
    <property type="evidence" value="ECO:0007669"/>
    <property type="project" value="UniProtKB-SubCell"/>
</dbReference>
<accession>A0A1N6STR7</accession>
<name>A0A1N6STR7_9ACTN</name>
<evidence type="ECO:0000313" key="7">
    <source>
        <dbReference type="Proteomes" id="UP000186096"/>
    </source>
</evidence>
<feature type="region of interest" description="Disordered" evidence="5">
    <location>
        <begin position="33"/>
        <end position="54"/>
    </location>
</feature>